<keyword evidence="9" id="KW-0413">Isomerase</keyword>
<dbReference type="PROSITE" id="PS51464">
    <property type="entry name" value="SIS"/>
    <property type="match status" value="1"/>
</dbReference>
<feature type="domain" description="SIS" evidence="11">
    <location>
        <begin position="37"/>
        <end position="198"/>
    </location>
</feature>
<evidence type="ECO:0000256" key="7">
    <source>
        <dbReference type="ARBA" id="ARBA00022723"/>
    </source>
</evidence>
<dbReference type="InterPro" id="IPR004515">
    <property type="entry name" value="Phosphoheptose_Isoase"/>
</dbReference>
<gene>
    <name evidence="12" type="ORF">METZ01_LOCUS177482</name>
</gene>
<evidence type="ECO:0000256" key="3">
    <source>
        <dbReference type="ARBA" id="ARBA00004496"/>
    </source>
</evidence>
<dbReference type="SUPFAM" id="SSF53697">
    <property type="entry name" value="SIS domain"/>
    <property type="match status" value="1"/>
</dbReference>
<organism evidence="12">
    <name type="scientific">marine metagenome</name>
    <dbReference type="NCBI Taxonomy" id="408172"/>
    <lineage>
        <taxon>unclassified sequences</taxon>
        <taxon>metagenomes</taxon>
        <taxon>ecological metagenomes</taxon>
    </lineage>
</organism>
<evidence type="ECO:0000256" key="1">
    <source>
        <dbReference type="ARBA" id="ARBA00000348"/>
    </source>
</evidence>
<protein>
    <recommendedName>
        <fullName evidence="5">D-sedoheptulose-7-phosphate isomerase</fullName>
        <ecNumber evidence="5">5.3.1.28</ecNumber>
    </recommendedName>
</protein>
<comment type="cofactor">
    <cofactor evidence="2">
        <name>Zn(2+)</name>
        <dbReference type="ChEBI" id="CHEBI:29105"/>
    </cofactor>
</comment>
<dbReference type="HAMAP" id="MF_00067">
    <property type="entry name" value="GmhA"/>
    <property type="match status" value="1"/>
</dbReference>
<sequence length="198" mass="20731">MMDPERLVRDHFSASTQAATATVEAIGDRIAHAATLAAQTLDNGGKILICGNGGSASDAQHFAAELVCRYERDRKALGAIALTADTAVLTAAGNDYDFSKIFSRQVQALGRSGDLLVAITTSGQSDNVSLAVETALELGIQVIALTGKDGGKLAPLIANKGLELRVPSAVTARIQEAHAIIIHCICDLVELHTARKLM</sequence>
<comment type="similarity">
    <text evidence="4">Belongs to the SIS family. GmhA subfamily.</text>
</comment>
<evidence type="ECO:0000256" key="10">
    <source>
        <dbReference type="ARBA" id="ARBA00023277"/>
    </source>
</evidence>
<dbReference type="AlphaFoldDB" id="A0A382CEL8"/>
<keyword evidence="7" id="KW-0479">Metal-binding</keyword>
<dbReference type="InterPro" id="IPR001347">
    <property type="entry name" value="SIS_dom"/>
</dbReference>
<dbReference type="GO" id="GO:1901135">
    <property type="term" value="P:carbohydrate derivative metabolic process"/>
    <property type="evidence" value="ECO:0007669"/>
    <property type="project" value="InterPro"/>
</dbReference>
<dbReference type="InterPro" id="IPR035461">
    <property type="entry name" value="GmhA/DiaA"/>
</dbReference>
<evidence type="ECO:0000313" key="12">
    <source>
        <dbReference type="EMBL" id="SVB24628.1"/>
    </source>
</evidence>
<evidence type="ECO:0000256" key="4">
    <source>
        <dbReference type="ARBA" id="ARBA00009894"/>
    </source>
</evidence>
<dbReference type="GO" id="GO:0097367">
    <property type="term" value="F:carbohydrate derivative binding"/>
    <property type="evidence" value="ECO:0007669"/>
    <property type="project" value="InterPro"/>
</dbReference>
<dbReference type="InterPro" id="IPR050099">
    <property type="entry name" value="SIS_GmhA/DiaA_subfam"/>
</dbReference>
<dbReference type="GO" id="GO:0046872">
    <property type="term" value="F:metal ion binding"/>
    <property type="evidence" value="ECO:0007669"/>
    <property type="project" value="UniProtKB-KW"/>
</dbReference>
<dbReference type="Pfam" id="PF13580">
    <property type="entry name" value="SIS_2"/>
    <property type="match status" value="1"/>
</dbReference>
<comment type="subcellular location">
    <subcellularLocation>
        <location evidence="3">Cytoplasm</location>
    </subcellularLocation>
</comment>
<dbReference type="Gene3D" id="3.40.50.10490">
    <property type="entry name" value="Glucose-6-phosphate isomerase like protein, domain 1"/>
    <property type="match status" value="1"/>
</dbReference>
<dbReference type="EC" id="5.3.1.28" evidence="5"/>
<reference evidence="12" key="1">
    <citation type="submission" date="2018-05" db="EMBL/GenBank/DDBJ databases">
        <authorList>
            <person name="Lanie J.A."/>
            <person name="Ng W.-L."/>
            <person name="Kazmierczak K.M."/>
            <person name="Andrzejewski T.M."/>
            <person name="Davidsen T.M."/>
            <person name="Wayne K.J."/>
            <person name="Tettelin H."/>
            <person name="Glass J.I."/>
            <person name="Rusch D."/>
            <person name="Podicherti R."/>
            <person name="Tsui H.-C.T."/>
            <person name="Winkler M.E."/>
        </authorList>
    </citation>
    <scope>NUCLEOTIDE SEQUENCE</scope>
</reference>
<dbReference type="PANTHER" id="PTHR30390">
    <property type="entry name" value="SEDOHEPTULOSE 7-PHOSPHATE ISOMERASE / DNAA INITIATOR-ASSOCIATING FACTOR FOR REPLICATION INITIATION"/>
    <property type="match status" value="1"/>
</dbReference>
<dbReference type="GO" id="GO:0008968">
    <property type="term" value="F:D-sedoheptulose 7-phosphate isomerase activity"/>
    <property type="evidence" value="ECO:0007669"/>
    <property type="project" value="InterPro"/>
</dbReference>
<dbReference type="EMBL" id="UINC01034183">
    <property type="protein sequence ID" value="SVB24628.1"/>
    <property type="molecule type" value="Genomic_DNA"/>
</dbReference>
<name>A0A382CEL8_9ZZZZ</name>
<evidence type="ECO:0000256" key="6">
    <source>
        <dbReference type="ARBA" id="ARBA00022490"/>
    </source>
</evidence>
<evidence type="ECO:0000256" key="8">
    <source>
        <dbReference type="ARBA" id="ARBA00022833"/>
    </source>
</evidence>
<evidence type="ECO:0000259" key="11">
    <source>
        <dbReference type="PROSITE" id="PS51464"/>
    </source>
</evidence>
<evidence type="ECO:0000256" key="2">
    <source>
        <dbReference type="ARBA" id="ARBA00001947"/>
    </source>
</evidence>
<dbReference type="GO" id="GO:0005737">
    <property type="term" value="C:cytoplasm"/>
    <property type="evidence" value="ECO:0007669"/>
    <property type="project" value="UniProtKB-SubCell"/>
</dbReference>
<accession>A0A382CEL8</accession>
<proteinExistence type="inferred from homology"/>
<comment type="catalytic activity">
    <reaction evidence="1">
        <text>2 D-sedoheptulose 7-phosphate = D-glycero-alpha-D-manno-heptose 7-phosphate + D-glycero-beta-D-manno-heptose 7-phosphate</text>
        <dbReference type="Rhea" id="RHEA:27489"/>
        <dbReference type="ChEBI" id="CHEBI:57483"/>
        <dbReference type="ChEBI" id="CHEBI:60203"/>
        <dbReference type="ChEBI" id="CHEBI:60204"/>
        <dbReference type="EC" id="5.3.1.28"/>
    </reaction>
</comment>
<dbReference type="InterPro" id="IPR046348">
    <property type="entry name" value="SIS_dom_sf"/>
</dbReference>
<keyword evidence="10" id="KW-0119">Carbohydrate metabolism</keyword>
<evidence type="ECO:0000256" key="9">
    <source>
        <dbReference type="ARBA" id="ARBA00023235"/>
    </source>
</evidence>
<dbReference type="CDD" id="cd05006">
    <property type="entry name" value="SIS_GmhA"/>
    <property type="match status" value="1"/>
</dbReference>
<evidence type="ECO:0000256" key="5">
    <source>
        <dbReference type="ARBA" id="ARBA00012580"/>
    </source>
</evidence>
<keyword evidence="6" id="KW-0963">Cytoplasm</keyword>
<dbReference type="PANTHER" id="PTHR30390:SF6">
    <property type="entry name" value="DNAA INITIATOR-ASSOCIATING PROTEIN DIAA"/>
    <property type="match status" value="1"/>
</dbReference>
<keyword evidence="8" id="KW-0862">Zinc</keyword>